<sequence>MRLGIHRGHEVSLVIGWPTQGRPSHPAGHRITTTGSRDDSPPPWARHFI</sequence>
<dbReference type="AlphaFoldDB" id="F6FYG1"/>
<proteinExistence type="predicted"/>
<feature type="region of interest" description="Disordered" evidence="1">
    <location>
        <begin position="16"/>
        <end position="49"/>
    </location>
</feature>
<organism evidence="2 3">
    <name type="scientific">Ralstonia solanacearum (strain Po82)</name>
    <dbReference type="NCBI Taxonomy" id="1031711"/>
    <lineage>
        <taxon>Bacteria</taxon>
        <taxon>Pseudomonadati</taxon>
        <taxon>Pseudomonadota</taxon>
        <taxon>Betaproteobacteria</taxon>
        <taxon>Burkholderiales</taxon>
        <taxon>Burkholderiaceae</taxon>
        <taxon>Ralstonia</taxon>
        <taxon>Ralstonia solanacearum species complex</taxon>
    </lineage>
</organism>
<gene>
    <name evidence="2" type="ordered locus">RSPO_c00742</name>
</gene>
<evidence type="ECO:0000313" key="2">
    <source>
        <dbReference type="EMBL" id="AEG68044.1"/>
    </source>
</evidence>
<dbReference type="Proteomes" id="UP000007953">
    <property type="component" value="Chromosome"/>
</dbReference>
<reference evidence="2 3" key="1">
    <citation type="journal article" date="2011" name="J. Bacteriol.">
        <title>Complete genome sequence of the plant pathogen Ralstonia solanacearum strain Po82.</title>
        <authorList>
            <person name="Xu J."/>
            <person name="Zheng H.J."/>
            <person name="Liu L."/>
            <person name="Pan Z.C."/>
            <person name="Prior P."/>
            <person name="Tang B."/>
            <person name="Xu J.S."/>
            <person name="Zhang H."/>
            <person name="Tian Q."/>
            <person name="Zhang L.Q."/>
            <person name="Feng J."/>
        </authorList>
    </citation>
    <scope>NUCLEOTIDE SEQUENCE [LARGE SCALE GENOMIC DNA]</scope>
    <source>
        <strain evidence="2 3">Po82</strain>
    </source>
</reference>
<evidence type="ECO:0000256" key="1">
    <source>
        <dbReference type="SAM" id="MobiDB-lite"/>
    </source>
</evidence>
<dbReference type="KEGG" id="rsn:RSPO_c00742"/>
<dbReference type="EMBL" id="CP002819">
    <property type="protein sequence ID" value="AEG68044.1"/>
    <property type="molecule type" value="Genomic_DNA"/>
</dbReference>
<name>F6FYG1_RALS8</name>
<dbReference type="PATRIC" id="fig|1031711.3.peg.724"/>
<protein>
    <submittedName>
        <fullName evidence="2">Uncharacterized protein</fullName>
    </submittedName>
</protein>
<dbReference type="HOGENOM" id="CLU_3139905_0_0_4"/>
<accession>F6FYG1</accession>
<evidence type="ECO:0000313" key="3">
    <source>
        <dbReference type="Proteomes" id="UP000007953"/>
    </source>
</evidence>